<dbReference type="PIRSF" id="PIRSF002304">
    <property type="entry name" value="Membrane_skeletal_4_1"/>
    <property type="match status" value="1"/>
</dbReference>
<gene>
    <name evidence="9" type="primary">EPB41L2</name>
</gene>
<dbReference type="Proteomes" id="UP000504602">
    <property type="component" value="Unplaced"/>
</dbReference>
<dbReference type="InterPro" id="IPR000299">
    <property type="entry name" value="FERM_domain"/>
</dbReference>
<dbReference type="RefSeq" id="XP_030922501.1">
    <property type="nucleotide sequence ID" value="XM_031066641.1"/>
</dbReference>
<dbReference type="InterPro" id="IPR019747">
    <property type="entry name" value="FERM_CS"/>
</dbReference>
<name>A0A8N5F699_GEOFO</name>
<keyword evidence="5" id="KW-0206">Cytoskeleton</keyword>
<dbReference type="PRINTS" id="PR00935">
    <property type="entry name" value="BAND41"/>
</dbReference>
<keyword evidence="3" id="KW-0597">Phosphoprotein</keyword>
<dbReference type="GO" id="GO:0003779">
    <property type="term" value="F:actin binding"/>
    <property type="evidence" value="ECO:0007669"/>
    <property type="project" value="UniProtKB-KW"/>
</dbReference>
<organism evidence="8 9">
    <name type="scientific">Geospiza fortis</name>
    <name type="common">Medium ground-finch</name>
    <dbReference type="NCBI Taxonomy" id="48883"/>
    <lineage>
        <taxon>Eukaryota</taxon>
        <taxon>Metazoa</taxon>
        <taxon>Chordata</taxon>
        <taxon>Craniata</taxon>
        <taxon>Vertebrata</taxon>
        <taxon>Euteleostomi</taxon>
        <taxon>Archelosauria</taxon>
        <taxon>Archosauria</taxon>
        <taxon>Dinosauria</taxon>
        <taxon>Saurischia</taxon>
        <taxon>Theropoda</taxon>
        <taxon>Coelurosauria</taxon>
        <taxon>Aves</taxon>
        <taxon>Neognathae</taxon>
        <taxon>Neoaves</taxon>
        <taxon>Telluraves</taxon>
        <taxon>Australaves</taxon>
        <taxon>Passeriformes</taxon>
        <taxon>Thraupidae</taxon>
        <taxon>Geospiza</taxon>
    </lineage>
</organism>
<dbReference type="PROSITE" id="PS50057">
    <property type="entry name" value="FERM_3"/>
    <property type="match status" value="1"/>
</dbReference>
<dbReference type="InterPro" id="IPR008379">
    <property type="entry name" value="Band_4.1_C"/>
</dbReference>
<feature type="compositionally biased region" description="Polar residues" evidence="6">
    <location>
        <begin position="44"/>
        <end position="55"/>
    </location>
</feature>
<feature type="compositionally biased region" description="Basic and acidic residues" evidence="6">
    <location>
        <begin position="153"/>
        <end position="184"/>
    </location>
</feature>
<dbReference type="GO" id="GO:0005886">
    <property type="term" value="C:plasma membrane"/>
    <property type="evidence" value="ECO:0007669"/>
    <property type="project" value="TreeGrafter"/>
</dbReference>
<keyword evidence="4" id="KW-0009">Actin-binding</keyword>
<dbReference type="SUPFAM" id="SSF47031">
    <property type="entry name" value="Second domain of FERM"/>
    <property type="match status" value="1"/>
</dbReference>
<sequence length="1048" mass="117740">MTTEVGSETEVKKDSEQLGPDKTKDKPEETSETPGDQKSRETSSGETQDSSVTAPTSQSSPSTQKKEKSSPESKGISRFLPPWLKKQKSYTLAEPKDEPKKKATGEEQVAEESESQALEGVAQPRKSLEEATENRQNAKADDKHSVSSAEIQPSKEDGKETEVEEVAEKKEEAQEEKEKRETKEVQTAEIKIDNIPKKSPKKIKTVQCKVMLLDGTEYSCDLEKRARGQVLFDKVCEHLNLLEKDYFGLLFYENSEQKNWLDSSKEIKRQIRSLPWIFTFNVKFYPPDPSQLTEDITRYFLCLQLRQDIVSGRLPCSFVTHALLGSYTLQAELGDHDPGEHSSDYISEFQFAPNQTQEMEEKVAELHKTHRGLTPAQADSQFLENAKRLSMYGVDLHHAKDSEGVDIMLGVCANGLLIYKDRLRINRFAWPKILKISYKRSNFYIKVRPAELEQFESTIGFKLPNHRAAKRLWKVCVEHHTFFRLLSPEQPPKAKFLTLGSKFRYSGRTQAQTRQASNLIDRPAPYFERTSSKRVSRSLDGAPMGISDQSLLRDFSATGGQAAGDKIIDLEAAGQAKLKEGGREEDESPLKTPQLELTQDGKISSLRVDGENIYVRHSNLMLEDLDKTQDDLLKHQASISELKRNFMESTPEPRPNEWEKRRITPLSLQTQGKKGDHIFQVKTLPGKEKQWITMPWIAGAKPEETDKRHVSRAEGPCTGVSDADKSSHETLDIVEEKKQAEFGIEETLVVDETNKGKMQVATDAGETCKVEHVSKKDSSSLPSDSSSSSSSSESEDEEVGEYHPHHRAIEEVIREEQEEEEDMKRKEHEENSQHVEAIPEGSKVNVPVEHTQVTAEDLVQENTVTVATKEKNLSEQIKQDVGEEKEEEQLKLNGDVSHVDIDVAPQLICCSEPPVVKTEMVTISDATQRTEISTKEIPIVQTETKTITYESSQLDGNAAGDTGVLVSAQTITSESISTTTTTHITKMVKGGVSETRIEKRIVITGDADIDHDEALAQAIKEAKEQHPDMSVTRVVVHKETELAEEDED</sequence>
<protein>
    <submittedName>
        <fullName evidence="9">Band 4.1-like protein 2 isoform X2</fullName>
    </submittedName>
</protein>
<feature type="compositionally biased region" description="Basic and acidic residues" evidence="6">
    <location>
        <begin position="703"/>
        <end position="712"/>
    </location>
</feature>
<dbReference type="GO" id="GO:0031032">
    <property type="term" value="P:actomyosin structure organization"/>
    <property type="evidence" value="ECO:0007669"/>
    <property type="project" value="TreeGrafter"/>
</dbReference>
<feature type="region of interest" description="Disordered" evidence="6">
    <location>
        <begin position="1"/>
        <end position="184"/>
    </location>
</feature>
<evidence type="ECO:0000256" key="3">
    <source>
        <dbReference type="ARBA" id="ARBA00022553"/>
    </source>
</evidence>
<feature type="compositionally biased region" description="Basic and acidic residues" evidence="6">
    <location>
        <begin position="800"/>
        <end position="815"/>
    </location>
</feature>
<dbReference type="InterPro" id="IPR029071">
    <property type="entry name" value="Ubiquitin-like_domsf"/>
</dbReference>
<dbReference type="Pfam" id="PF00373">
    <property type="entry name" value="FERM_M"/>
    <property type="match status" value="1"/>
</dbReference>
<feature type="compositionally biased region" description="Basic and acidic residues" evidence="6">
    <location>
        <begin position="822"/>
        <end position="833"/>
    </location>
</feature>
<evidence type="ECO:0000313" key="8">
    <source>
        <dbReference type="Proteomes" id="UP000504602"/>
    </source>
</evidence>
<dbReference type="PROSITE" id="PS00660">
    <property type="entry name" value="FERM_1"/>
    <property type="match status" value="1"/>
</dbReference>
<dbReference type="AlphaFoldDB" id="A0A8N5F699"/>
<dbReference type="Pfam" id="PF04382">
    <property type="entry name" value="SAB"/>
    <property type="match status" value="2"/>
</dbReference>
<dbReference type="InterPro" id="IPR018980">
    <property type="entry name" value="FERM_PH-like_C"/>
</dbReference>
<feature type="compositionally biased region" description="Basic and acidic residues" evidence="6">
    <location>
        <begin position="94"/>
        <end position="105"/>
    </location>
</feature>
<dbReference type="InterPro" id="IPR000798">
    <property type="entry name" value="Ez/rad/moesin-like"/>
</dbReference>
<dbReference type="PANTHER" id="PTHR23280">
    <property type="entry name" value="4.1 G PROTEIN"/>
    <property type="match status" value="1"/>
</dbReference>
<dbReference type="InterPro" id="IPR011993">
    <property type="entry name" value="PH-like_dom_sf"/>
</dbReference>
<dbReference type="InterPro" id="IPR019749">
    <property type="entry name" value="Band_41_domain"/>
</dbReference>
<dbReference type="Gene3D" id="3.10.20.90">
    <property type="entry name" value="Phosphatidylinositol 3-kinase Catalytic Subunit, Chain A, domain 1"/>
    <property type="match status" value="1"/>
</dbReference>
<comment type="subcellular location">
    <subcellularLocation>
        <location evidence="1">Cytoplasm</location>
        <location evidence="1">Cytoskeleton</location>
    </subcellularLocation>
</comment>
<feature type="compositionally biased region" description="Basic and acidic residues" evidence="6">
    <location>
        <begin position="766"/>
        <end position="778"/>
    </location>
</feature>
<dbReference type="PANTHER" id="PTHR23280:SF17">
    <property type="entry name" value="BAND 4.1-LIKE PROTEIN 2"/>
    <property type="match status" value="1"/>
</dbReference>
<dbReference type="PROSITE" id="PS00661">
    <property type="entry name" value="FERM_2"/>
    <property type="match status" value="1"/>
</dbReference>
<reference evidence="9" key="1">
    <citation type="submission" date="2025-08" db="UniProtKB">
        <authorList>
            <consortium name="RefSeq"/>
        </authorList>
    </citation>
    <scope>IDENTIFICATION</scope>
</reference>
<dbReference type="CDD" id="cd14473">
    <property type="entry name" value="FERM_B-lobe"/>
    <property type="match status" value="1"/>
</dbReference>
<dbReference type="Gene3D" id="2.30.29.30">
    <property type="entry name" value="Pleckstrin-homology domain (PH domain)/Phosphotyrosine-binding domain (PTB)"/>
    <property type="match status" value="1"/>
</dbReference>
<evidence type="ECO:0000313" key="9">
    <source>
        <dbReference type="RefSeq" id="XP_030922501.1"/>
    </source>
</evidence>
<dbReference type="Pfam" id="PF05902">
    <property type="entry name" value="4_1_CTD"/>
    <property type="match status" value="1"/>
</dbReference>
<dbReference type="Pfam" id="PF09379">
    <property type="entry name" value="FERM_N"/>
    <property type="match status" value="1"/>
</dbReference>
<feature type="region of interest" description="Disordered" evidence="6">
    <location>
        <begin position="703"/>
        <end position="728"/>
    </location>
</feature>
<dbReference type="CDD" id="cd13184">
    <property type="entry name" value="FERM_C_4_1_family"/>
    <property type="match status" value="1"/>
</dbReference>
<dbReference type="SMART" id="SM01195">
    <property type="entry name" value="FA"/>
    <property type="match status" value="1"/>
</dbReference>
<dbReference type="SMART" id="SM01196">
    <property type="entry name" value="FERM_C"/>
    <property type="match status" value="1"/>
</dbReference>
<accession>A0A8N5F699</accession>
<feature type="region of interest" description="Disordered" evidence="6">
    <location>
        <begin position="762"/>
        <end position="841"/>
    </location>
</feature>
<dbReference type="GO" id="GO:0005198">
    <property type="term" value="F:structural molecule activity"/>
    <property type="evidence" value="ECO:0007669"/>
    <property type="project" value="InterPro"/>
</dbReference>
<dbReference type="GO" id="GO:0005856">
    <property type="term" value="C:cytoskeleton"/>
    <property type="evidence" value="ECO:0007669"/>
    <property type="project" value="UniProtKB-SubCell"/>
</dbReference>
<feature type="compositionally biased region" description="Basic and acidic residues" evidence="6">
    <location>
        <begin position="9"/>
        <end position="43"/>
    </location>
</feature>
<proteinExistence type="predicted"/>
<dbReference type="Pfam" id="PF09380">
    <property type="entry name" value="FERM_C"/>
    <property type="match status" value="1"/>
</dbReference>
<dbReference type="PRINTS" id="PR00661">
    <property type="entry name" value="ERMFAMILY"/>
</dbReference>
<evidence type="ECO:0000256" key="5">
    <source>
        <dbReference type="ARBA" id="ARBA00023212"/>
    </source>
</evidence>
<dbReference type="InterPro" id="IPR019748">
    <property type="entry name" value="FERM_central"/>
</dbReference>
<dbReference type="InterPro" id="IPR014352">
    <property type="entry name" value="FERM/acyl-CoA-bd_prot_sf"/>
</dbReference>
<dbReference type="CTD" id="2037"/>
<dbReference type="GeneID" id="102045389"/>
<keyword evidence="2" id="KW-0963">Cytoplasm</keyword>
<feature type="domain" description="FERM" evidence="7">
    <location>
        <begin position="206"/>
        <end position="487"/>
    </location>
</feature>
<dbReference type="SMART" id="SM00295">
    <property type="entry name" value="B41"/>
    <property type="match status" value="1"/>
</dbReference>
<dbReference type="FunFam" id="2.30.29.30:FF:000001">
    <property type="entry name" value="Erythrocyte membrane protein band 4.1"/>
    <property type="match status" value="1"/>
</dbReference>
<dbReference type="FunFam" id="3.10.20.90:FF:000002">
    <property type="entry name" value="Erythrocyte protein band 4.1-like 3"/>
    <property type="match status" value="1"/>
</dbReference>
<dbReference type="InterPro" id="IPR007477">
    <property type="entry name" value="SAB_dom"/>
</dbReference>
<feature type="compositionally biased region" description="Basic and acidic residues" evidence="6">
    <location>
        <begin position="126"/>
        <end position="145"/>
    </location>
</feature>
<evidence type="ECO:0000256" key="1">
    <source>
        <dbReference type="ARBA" id="ARBA00004245"/>
    </source>
</evidence>
<keyword evidence="8" id="KW-1185">Reference proteome</keyword>
<dbReference type="Gene3D" id="1.20.80.10">
    <property type="match status" value="1"/>
</dbReference>
<dbReference type="GO" id="GO:0030866">
    <property type="term" value="P:cortical actin cytoskeleton organization"/>
    <property type="evidence" value="ECO:0007669"/>
    <property type="project" value="InterPro"/>
</dbReference>
<evidence type="ECO:0000256" key="2">
    <source>
        <dbReference type="ARBA" id="ARBA00022490"/>
    </source>
</evidence>
<dbReference type="SUPFAM" id="SSF54236">
    <property type="entry name" value="Ubiquitin-like"/>
    <property type="match status" value="1"/>
</dbReference>
<evidence type="ECO:0000259" key="7">
    <source>
        <dbReference type="PROSITE" id="PS50057"/>
    </source>
</evidence>
<dbReference type="SUPFAM" id="SSF50729">
    <property type="entry name" value="PH domain-like"/>
    <property type="match status" value="1"/>
</dbReference>
<dbReference type="FunFam" id="1.20.80.10:FF:000001">
    <property type="entry name" value="Erythrocyte membrane protein band 4.1"/>
    <property type="match status" value="1"/>
</dbReference>
<dbReference type="InterPro" id="IPR014847">
    <property type="entry name" value="FA"/>
</dbReference>
<dbReference type="Pfam" id="PF08736">
    <property type="entry name" value="FA"/>
    <property type="match status" value="1"/>
</dbReference>
<evidence type="ECO:0000256" key="6">
    <source>
        <dbReference type="SAM" id="MobiDB-lite"/>
    </source>
</evidence>
<dbReference type="InterPro" id="IPR035963">
    <property type="entry name" value="FERM_2"/>
</dbReference>
<evidence type="ECO:0000256" key="4">
    <source>
        <dbReference type="ARBA" id="ARBA00023203"/>
    </source>
</evidence>
<feature type="compositionally biased region" description="Low complexity" evidence="6">
    <location>
        <begin position="779"/>
        <end position="792"/>
    </location>
</feature>
<dbReference type="InterPro" id="IPR018979">
    <property type="entry name" value="FERM_N"/>
</dbReference>